<dbReference type="Proteomes" id="UP001177185">
    <property type="component" value="Segment"/>
</dbReference>
<keyword evidence="2" id="KW-1185">Reference proteome</keyword>
<accession>A0AA47NEJ7</accession>
<protein>
    <submittedName>
        <fullName evidence="1">Uncharacterized protein</fullName>
    </submittedName>
</protein>
<evidence type="ECO:0000313" key="2">
    <source>
        <dbReference type="Proteomes" id="UP001177185"/>
    </source>
</evidence>
<dbReference type="EMBL" id="MW882933">
    <property type="protein sequence ID" value="UGV21570.1"/>
    <property type="molecule type" value="Genomic_DNA"/>
</dbReference>
<evidence type="ECO:0000313" key="1">
    <source>
        <dbReference type="EMBL" id="UGV21570.1"/>
    </source>
</evidence>
<name>A0AA47NEJ7_9CAUD</name>
<organism evidence="1 2">
    <name type="scientific">Cronobacter phage EspYZU05</name>
    <dbReference type="NCBI Taxonomy" id="2836139"/>
    <lineage>
        <taxon>Viruses</taxon>
        <taxon>Duplodnaviria</taxon>
        <taxon>Heunggongvirae</taxon>
        <taxon>Uroviricota</taxon>
        <taxon>Caudoviricetes</taxon>
        <taxon>Autographivirales</taxon>
        <taxon>Autonotataviridae</taxon>
        <taxon>Melnykvirinae</taxon>
        <taxon>Cronosvirus</taxon>
        <taxon>Cronosvirus EspYZU05</taxon>
    </lineage>
</organism>
<reference evidence="1 2" key="1">
    <citation type="journal article" date="2021" name="Quality assurance and safety of crops and foods">
        <title>Isolation and characterization of broad host-range of bacteriophages infecting Cronobacter sakazakii and its biocontrol potential in dairy products.</title>
        <authorList>
            <person name="Li H."/>
            <person name="Yang X.-J."/>
            <person name="Zhu X.-Y."/>
            <person name="Gao L."/>
            <person name="Rao S.-Q."/>
            <person name="Yuan L."/>
            <person name="Yang Z.-Q."/>
        </authorList>
    </citation>
    <scope>NUCLEOTIDE SEQUENCE [LARGE SCALE GENOMIC DNA]</scope>
</reference>
<proteinExistence type="predicted"/>
<sequence length="185" mass="20719">MWWDCGLAIYDTLRFIEDVKKMEKLHGVMATRGHCVGNGGLRGHSVGRYFPCVIYMKGNPSQLTWWVRQPNGVDAGPHKSYEEAAMTAHSYNTGQCEDTIREVYLMKVQVNEDKATGETDCVAYCMAEEIPFDVYGLYGVTPEGLSLHLCDYDRYPAARNELARAQGLVAGGPVLYRDLLEALND</sequence>